<keyword evidence="14" id="KW-0735">Signal-anchor</keyword>
<dbReference type="InterPro" id="IPR024571">
    <property type="entry name" value="ERAP1-like_C_dom"/>
</dbReference>
<evidence type="ECO:0000256" key="16">
    <source>
        <dbReference type="ARBA" id="ARBA00023049"/>
    </source>
</evidence>
<keyword evidence="29" id="KW-1185">Reference proteome</keyword>
<evidence type="ECO:0000259" key="26">
    <source>
        <dbReference type="Pfam" id="PF01433"/>
    </source>
</evidence>
<feature type="domain" description="Aminopeptidase N-like N-terminal" evidence="28">
    <location>
        <begin position="31"/>
        <end position="226"/>
    </location>
</feature>
<dbReference type="InterPro" id="IPR001930">
    <property type="entry name" value="Peptidase_M1"/>
</dbReference>
<dbReference type="CDD" id="cd09601">
    <property type="entry name" value="M1_APN-Q_like"/>
    <property type="match status" value="1"/>
</dbReference>
<keyword evidence="13 22" id="KW-0862">Zinc</keyword>
<keyword evidence="11 25" id="KW-0732">Signal</keyword>
<dbReference type="FunFam" id="2.60.40.1730:FF:000012">
    <property type="entry name" value="Aminopeptidase N"/>
    <property type="match status" value="1"/>
</dbReference>
<keyword evidence="17" id="KW-0472">Membrane</keyword>
<dbReference type="Gene3D" id="1.10.390.10">
    <property type="entry name" value="Neutral Protease Domain 2"/>
    <property type="match status" value="1"/>
</dbReference>
<evidence type="ECO:0000256" key="4">
    <source>
        <dbReference type="ARBA" id="ARBA00010136"/>
    </source>
</evidence>
<dbReference type="GO" id="GO:0016285">
    <property type="term" value="F:alanyl aminopeptidase activity"/>
    <property type="evidence" value="ECO:0007669"/>
    <property type="project" value="UniProtKB-EC"/>
</dbReference>
<dbReference type="GO" id="GO:0005886">
    <property type="term" value="C:plasma membrane"/>
    <property type="evidence" value="ECO:0007669"/>
    <property type="project" value="UniProtKB-SubCell"/>
</dbReference>
<dbReference type="PANTHER" id="PTHR11533">
    <property type="entry name" value="PROTEASE M1 ZINC METALLOPROTEASE"/>
    <property type="match status" value="1"/>
</dbReference>
<dbReference type="Proteomes" id="UP000504634">
    <property type="component" value="Unplaced"/>
</dbReference>
<evidence type="ECO:0000256" key="13">
    <source>
        <dbReference type="ARBA" id="ARBA00022833"/>
    </source>
</evidence>
<feature type="binding site" evidence="22">
    <location>
        <position position="358"/>
    </location>
    <ligand>
        <name>Zn(2+)</name>
        <dbReference type="ChEBI" id="CHEBI:29105"/>
        <note>catalytic</note>
    </ligand>
</feature>
<dbReference type="Pfam" id="PF11838">
    <property type="entry name" value="ERAP1_C"/>
    <property type="match status" value="1"/>
</dbReference>
<dbReference type="GO" id="GO:0008270">
    <property type="term" value="F:zinc ion binding"/>
    <property type="evidence" value="ECO:0007669"/>
    <property type="project" value="UniProtKB-UniRule"/>
</dbReference>
<evidence type="ECO:0000256" key="17">
    <source>
        <dbReference type="ARBA" id="ARBA00023136"/>
    </source>
</evidence>
<evidence type="ECO:0000256" key="18">
    <source>
        <dbReference type="ARBA" id="ARBA00023157"/>
    </source>
</evidence>
<name>A0A6J2T4J1_DROLE</name>
<keyword evidence="6" id="KW-1003">Cell membrane</keyword>
<dbReference type="FunFam" id="1.10.390.10:FF:000013">
    <property type="entry name" value="Aminopeptidase N"/>
    <property type="match status" value="1"/>
</dbReference>
<dbReference type="Pfam" id="PF17900">
    <property type="entry name" value="Peptidase_M1_N"/>
    <property type="match status" value="1"/>
</dbReference>
<evidence type="ECO:0000256" key="8">
    <source>
        <dbReference type="ARBA" id="ARBA00022670"/>
    </source>
</evidence>
<evidence type="ECO:0000256" key="24">
    <source>
        <dbReference type="RuleBase" id="RU364040"/>
    </source>
</evidence>
<dbReference type="InterPro" id="IPR027268">
    <property type="entry name" value="Peptidase_M4/M1_CTD_sf"/>
</dbReference>
<feature type="chain" id="PRO_5026995497" description="Aminopeptidase" evidence="25">
    <location>
        <begin position="20"/>
        <end position="937"/>
    </location>
</feature>
<keyword evidence="19" id="KW-0325">Glycoprotein</keyword>
<evidence type="ECO:0000256" key="25">
    <source>
        <dbReference type="SAM" id="SignalP"/>
    </source>
</evidence>
<dbReference type="GO" id="GO:0098552">
    <property type="term" value="C:side of membrane"/>
    <property type="evidence" value="ECO:0007669"/>
    <property type="project" value="UniProtKB-KW"/>
</dbReference>
<evidence type="ECO:0000256" key="20">
    <source>
        <dbReference type="ARBA" id="ARBA00023288"/>
    </source>
</evidence>
<keyword evidence="18" id="KW-1015">Disulfide bond</keyword>
<keyword evidence="5 24" id="KW-0031">Aminopeptidase</keyword>
<evidence type="ECO:0000256" key="21">
    <source>
        <dbReference type="PIRSR" id="PIRSR634016-1"/>
    </source>
</evidence>
<dbReference type="SUPFAM" id="SSF63737">
    <property type="entry name" value="Leukotriene A4 hydrolase N-terminal domain"/>
    <property type="match status" value="1"/>
</dbReference>
<dbReference type="AlphaFoldDB" id="A0A6J2T4J1"/>
<evidence type="ECO:0000256" key="19">
    <source>
        <dbReference type="ARBA" id="ARBA00023180"/>
    </source>
</evidence>
<dbReference type="GO" id="GO:0006508">
    <property type="term" value="P:proteolysis"/>
    <property type="evidence" value="ECO:0007669"/>
    <property type="project" value="UniProtKB-KW"/>
</dbReference>
<protein>
    <recommendedName>
        <fullName evidence="24">Aminopeptidase</fullName>
        <ecNumber evidence="24">3.4.11.-</ecNumber>
    </recommendedName>
</protein>
<dbReference type="Gene3D" id="2.60.40.1910">
    <property type="match status" value="1"/>
</dbReference>
<keyword evidence="20" id="KW-0449">Lipoprotein</keyword>
<keyword evidence="8 24" id="KW-0645">Protease</keyword>
<dbReference type="Pfam" id="PF01433">
    <property type="entry name" value="Peptidase_M1"/>
    <property type="match status" value="1"/>
</dbReference>
<dbReference type="InterPro" id="IPR042097">
    <property type="entry name" value="Aminopeptidase_N-like_N_sf"/>
</dbReference>
<keyword evidence="16 24" id="KW-0482">Metalloprotease</keyword>
<dbReference type="InterPro" id="IPR034016">
    <property type="entry name" value="M1_APN-typ"/>
</dbReference>
<feature type="signal peptide" evidence="25">
    <location>
        <begin position="1"/>
        <end position="19"/>
    </location>
</feature>
<evidence type="ECO:0000313" key="29">
    <source>
        <dbReference type="Proteomes" id="UP000504634"/>
    </source>
</evidence>
<feature type="domain" description="Peptidase M1 membrane alanine aminopeptidase" evidence="26">
    <location>
        <begin position="269"/>
        <end position="488"/>
    </location>
</feature>
<dbReference type="EC" id="3.4.11.-" evidence="24"/>
<accession>A0A6J2T4J1</accession>
<comment type="subcellular location">
    <subcellularLocation>
        <location evidence="3">Cell membrane</location>
        <topology evidence="3">Lipid-anchor</topology>
        <topology evidence="3">GPI-anchor</topology>
    </subcellularLocation>
    <subcellularLocation>
        <location evidence="2">Membrane</location>
        <topology evidence="2">Single-pass type II membrane protein</topology>
    </subcellularLocation>
</comment>
<evidence type="ECO:0000256" key="6">
    <source>
        <dbReference type="ARBA" id="ARBA00022475"/>
    </source>
</evidence>
<evidence type="ECO:0000256" key="14">
    <source>
        <dbReference type="ARBA" id="ARBA00022968"/>
    </source>
</evidence>
<dbReference type="InterPro" id="IPR050344">
    <property type="entry name" value="Peptidase_M1_aminopeptidases"/>
</dbReference>
<evidence type="ECO:0000256" key="12">
    <source>
        <dbReference type="ARBA" id="ARBA00022801"/>
    </source>
</evidence>
<evidence type="ECO:0000256" key="1">
    <source>
        <dbReference type="ARBA" id="ARBA00000098"/>
    </source>
</evidence>
<evidence type="ECO:0000256" key="23">
    <source>
        <dbReference type="PIRSR" id="PIRSR634016-4"/>
    </source>
</evidence>
<feature type="binding site" evidence="22">
    <location>
        <position position="335"/>
    </location>
    <ligand>
        <name>Zn(2+)</name>
        <dbReference type="ChEBI" id="CHEBI:29105"/>
        <note>catalytic</note>
    </ligand>
</feature>
<comment type="catalytic activity">
    <reaction evidence="1">
        <text>Release of an N-terminal amino acid, Xaa-|-Yaa- from a peptide, amide or arylamide. Xaa is preferably Ala, but may be most amino acids including Pro (slow action). When a terminal hydrophobic residue is followed by a prolyl residue, the two may be released as an intact Xaa-Pro dipeptide.</text>
        <dbReference type="EC" id="3.4.11.2"/>
    </reaction>
</comment>
<evidence type="ECO:0000256" key="2">
    <source>
        <dbReference type="ARBA" id="ARBA00004606"/>
    </source>
</evidence>
<evidence type="ECO:0000256" key="22">
    <source>
        <dbReference type="PIRSR" id="PIRSR634016-3"/>
    </source>
</evidence>
<dbReference type="InterPro" id="IPR014782">
    <property type="entry name" value="Peptidase_M1_dom"/>
</dbReference>
<dbReference type="GO" id="GO:0042277">
    <property type="term" value="F:peptide binding"/>
    <property type="evidence" value="ECO:0007669"/>
    <property type="project" value="TreeGrafter"/>
</dbReference>
<keyword evidence="9" id="KW-0812">Transmembrane</keyword>
<dbReference type="GeneID" id="115620621"/>
<dbReference type="SUPFAM" id="SSF55486">
    <property type="entry name" value="Metalloproteases ('zincins'), catalytic domain"/>
    <property type="match status" value="1"/>
</dbReference>
<comment type="cofactor">
    <cofactor evidence="22 24">
        <name>Zn(2+)</name>
        <dbReference type="ChEBI" id="CHEBI:29105"/>
    </cofactor>
    <text evidence="22 24">Binds 1 zinc ion per subunit.</text>
</comment>
<feature type="site" description="Transition state stabilizer" evidence="23">
    <location>
        <position position="421"/>
    </location>
</feature>
<evidence type="ECO:0000313" key="30">
    <source>
        <dbReference type="RefSeq" id="XP_030369807.1"/>
    </source>
</evidence>
<dbReference type="Gene3D" id="1.25.50.20">
    <property type="match status" value="1"/>
</dbReference>
<organism evidence="29 30">
    <name type="scientific">Drosophila lebanonensis</name>
    <name type="common">Fruit fly</name>
    <name type="synonym">Scaptodrosophila lebanonensis</name>
    <dbReference type="NCBI Taxonomy" id="7225"/>
    <lineage>
        <taxon>Eukaryota</taxon>
        <taxon>Metazoa</taxon>
        <taxon>Ecdysozoa</taxon>
        <taxon>Arthropoda</taxon>
        <taxon>Hexapoda</taxon>
        <taxon>Insecta</taxon>
        <taxon>Pterygota</taxon>
        <taxon>Neoptera</taxon>
        <taxon>Endopterygota</taxon>
        <taxon>Diptera</taxon>
        <taxon>Brachycera</taxon>
        <taxon>Muscomorpha</taxon>
        <taxon>Ephydroidea</taxon>
        <taxon>Drosophilidae</taxon>
        <taxon>Scaptodrosophila</taxon>
    </lineage>
</organism>
<evidence type="ECO:0000256" key="5">
    <source>
        <dbReference type="ARBA" id="ARBA00022438"/>
    </source>
</evidence>
<dbReference type="Gene3D" id="2.60.40.1730">
    <property type="entry name" value="tricorn interacting facor f3 domain"/>
    <property type="match status" value="1"/>
</dbReference>
<comment type="similarity">
    <text evidence="4 24">Belongs to the peptidase M1 family.</text>
</comment>
<reference evidence="30" key="1">
    <citation type="submission" date="2025-08" db="UniProtKB">
        <authorList>
            <consortium name="RefSeq"/>
        </authorList>
    </citation>
    <scope>IDENTIFICATION</scope>
    <source>
        <strain evidence="30">11010-0011.00</strain>
        <tissue evidence="30">Whole body</tissue>
    </source>
</reference>
<sequence length="937" mass="107944">MSLQRLSILLAILCGYCDAQYTHYRLPKAVKPLTYNVEIKTNLEDPANLNFTGEVQIDFVALSGAGNNITLHAAKYQIDPTLTILINQENSEIIKISDTQTHSQYEFYILNLEKKLEPGVKYKLALTFSGKLSQEKEGYFVNTYKDHVTNETKYMTATQFQPTAARYAFPCFDEPDLKANFTIRLVRDKKYTALSNMPLLYNIADHSTPALAVTTFETTVPMPTYLVAFSLSEDFKHTITMKTDNGIEFRTWTRPDPILLKSVSYANAIGFKLLMFYEYMFNMKYPLPKVDMLAVPGFNGAMENWGLIKFNEPLIVYSSKGSIDQKIAVATIVAHEVTHQWFGNLVTLNWWSDIWLNEGFATYFSGVGLENADKNLHILSFKTIRNLQNMFNSDAHNDTEAVSRKITEVSEIREAFDDLSYKKGGLLLRMLHYFIGDASFMGGLREYLAKYAYRNADKNDLWNTLSDKAHKNKALPENIHLATIMESWVSQPGYPIIHVARNYADNKTIGTINITQERFLYNSQTTKRDDCWWIPLSYTTSAELNFENTIPKHWFQCDGSKRRTMEVKTEATENDWILFNLQMTGFYKINYDMNNWKLLISTLNSDKFESIHTLNRAQLVDDVMKLAWNNVIDYYTALELVSYMGREHEYEPWMMAISNLDSLNTILRHSSQYGEFEWYIKYLITPIYKHLDGMNNNLMKLGTLQKKLKIQILGWACYHNVLDCAERAAEMFAVWRNNPEPDKQNPIPLDMRATVYCTAIRNGRDDDWKFLWERYTISKEADDRVVLLSSLACTSKVWLLQRLIEALMQNNGPIPEIDTQFALESIASQTIGFHLTKAYVIEYFANVMKNNTQENGELTLMGTLLDVVLRRIVTPVDMKSFSELVQTHKKITGEESLILEAGVKEMAVKVHWRVANSMKIFQAIKKLKQRVTPSSTA</sequence>
<evidence type="ECO:0000256" key="9">
    <source>
        <dbReference type="ARBA" id="ARBA00022692"/>
    </source>
</evidence>
<evidence type="ECO:0000256" key="11">
    <source>
        <dbReference type="ARBA" id="ARBA00022729"/>
    </source>
</evidence>
<evidence type="ECO:0000256" key="3">
    <source>
        <dbReference type="ARBA" id="ARBA00004609"/>
    </source>
</evidence>
<feature type="binding site" evidence="22">
    <location>
        <position position="339"/>
    </location>
    <ligand>
        <name>Zn(2+)</name>
        <dbReference type="ChEBI" id="CHEBI:29105"/>
        <note>catalytic</note>
    </ligand>
</feature>
<keyword evidence="15" id="KW-1133">Transmembrane helix</keyword>
<gene>
    <name evidence="30" type="primary">LOC115620621</name>
</gene>
<dbReference type="GO" id="GO:0043171">
    <property type="term" value="P:peptide catabolic process"/>
    <property type="evidence" value="ECO:0007669"/>
    <property type="project" value="TreeGrafter"/>
</dbReference>
<dbReference type="PRINTS" id="PR00756">
    <property type="entry name" value="ALADIPTASE"/>
</dbReference>
<evidence type="ECO:0000256" key="10">
    <source>
        <dbReference type="ARBA" id="ARBA00022723"/>
    </source>
</evidence>
<proteinExistence type="inferred from homology"/>
<feature type="domain" description="ERAP1-like C-terminal" evidence="27">
    <location>
        <begin position="576"/>
        <end position="892"/>
    </location>
</feature>
<keyword evidence="10 22" id="KW-0479">Metal-binding</keyword>
<dbReference type="GO" id="GO:0070006">
    <property type="term" value="F:metalloaminopeptidase activity"/>
    <property type="evidence" value="ECO:0007669"/>
    <property type="project" value="TreeGrafter"/>
</dbReference>
<feature type="active site" description="Proton acceptor" evidence="21">
    <location>
        <position position="336"/>
    </location>
</feature>
<dbReference type="InterPro" id="IPR045357">
    <property type="entry name" value="Aminopeptidase_N-like_N"/>
</dbReference>
<dbReference type="RefSeq" id="XP_030369807.1">
    <property type="nucleotide sequence ID" value="XM_030513947.1"/>
</dbReference>
<evidence type="ECO:0000256" key="7">
    <source>
        <dbReference type="ARBA" id="ARBA00022622"/>
    </source>
</evidence>
<dbReference type="FunFam" id="2.60.40.1910:FF:000008">
    <property type="entry name" value="Aminopeptidase"/>
    <property type="match status" value="1"/>
</dbReference>
<evidence type="ECO:0000259" key="27">
    <source>
        <dbReference type="Pfam" id="PF11838"/>
    </source>
</evidence>
<keyword evidence="7" id="KW-0336">GPI-anchor</keyword>
<evidence type="ECO:0000259" key="28">
    <source>
        <dbReference type="Pfam" id="PF17900"/>
    </source>
</evidence>
<dbReference type="PANTHER" id="PTHR11533:SF253">
    <property type="entry name" value="AMINOPEPTIDASE-RELATED"/>
    <property type="match status" value="1"/>
</dbReference>
<dbReference type="GO" id="GO:0005737">
    <property type="term" value="C:cytoplasm"/>
    <property type="evidence" value="ECO:0007669"/>
    <property type="project" value="TreeGrafter"/>
</dbReference>
<dbReference type="GO" id="GO:0005615">
    <property type="term" value="C:extracellular space"/>
    <property type="evidence" value="ECO:0007669"/>
    <property type="project" value="TreeGrafter"/>
</dbReference>
<evidence type="ECO:0000256" key="15">
    <source>
        <dbReference type="ARBA" id="ARBA00022989"/>
    </source>
</evidence>
<keyword evidence="12 24" id="KW-0378">Hydrolase</keyword>
<dbReference type="FunFam" id="1.25.50.20:FF:000001">
    <property type="entry name" value="Aminopeptidase"/>
    <property type="match status" value="1"/>
</dbReference>
<dbReference type="OrthoDB" id="510539at2759"/>